<dbReference type="PANTHER" id="PTHR28208">
    <property type="entry name" value="PHOSPHATIDATE PHOSPHATASE APP1"/>
    <property type="match status" value="1"/>
</dbReference>
<protein>
    <submittedName>
        <fullName evidence="3">DUF2183 domain-containing protein</fullName>
    </submittedName>
</protein>
<sequence>MRVVSFVPVALTAIPLASALPRAYEPIGRRSSINSLLNDVLVFDAPAFDDPANPGNTLVQLQAFVSTPEISATPLLDAAQPFLQDTIGLNITNDLDRVASRLALFTTIGLGGKDVPVTVGGCGTSPTLQGTASNGMAIQNISLGACGGAQALGKVNSETSSNFTLFPASADGFGVISDIDDTVKVTHTLDKLLSAKATLIDTPVPVTGMPDVYASLAQSLNNPQFIYVSAGPFQLYPFLKSFIETTFAPANGPIMLNNLTTTNISQILDFSNLDGVFDYKSAMIDRIHGMYPGKTFLAVGDSTQKDPETYGNAIRKYGDFIQCAWIRLVDGANNTDARFAAAFEGVDPSKFKLYNDTEIPSLANIDVAGGKCS</sequence>
<dbReference type="InterPro" id="IPR019236">
    <property type="entry name" value="APP1_cat"/>
</dbReference>
<accession>A0A8H6S1J1</accession>
<evidence type="ECO:0000313" key="4">
    <source>
        <dbReference type="Proteomes" id="UP000613580"/>
    </source>
</evidence>
<keyword evidence="4" id="KW-1185">Reference proteome</keyword>
<feature type="chain" id="PRO_5034394900" evidence="1">
    <location>
        <begin position="20"/>
        <end position="373"/>
    </location>
</feature>
<gene>
    <name evidence="3" type="ORF">HMN09_01279700</name>
</gene>
<dbReference type="EMBL" id="JACAZE010000025">
    <property type="protein sequence ID" value="KAF7291006.1"/>
    <property type="molecule type" value="Genomic_DNA"/>
</dbReference>
<organism evidence="3 4">
    <name type="scientific">Mycena chlorophos</name>
    <name type="common">Agaric fungus</name>
    <name type="synonym">Agaricus chlorophos</name>
    <dbReference type="NCBI Taxonomy" id="658473"/>
    <lineage>
        <taxon>Eukaryota</taxon>
        <taxon>Fungi</taxon>
        <taxon>Dikarya</taxon>
        <taxon>Basidiomycota</taxon>
        <taxon>Agaricomycotina</taxon>
        <taxon>Agaricomycetes</taxon>
        <taxon>Agaricomycetidae</taxon>
        <taxon>Agaricales</taxon>
        <taxon>Marasmiineae</taxon>
        <taxon>Mycenaceae</taxon>
        <taxon>Mycena</taxon>
    </lineage>
</organism>
<dbReference type="OrthoDB" id="414243at2759"/>
<feature type="signal peptide" evidence="1">
    <location>
        <begin position="1"/>
        <end position="19"/>
    </location>
</feature>
<evidence type="ECO:0000259" key="2">
    <source>
        <dbReference type="Pfam" id="PF09949"/>
    </source>
</evidence>
<dbReference type="GO" id="GO:0008195">
    <property type="term" value="F:phosphatidate phosphatase activity"/>
    <property type="evidence" value="ECO:0007669"/>
    <property type="project" value="InterPro"/>
</dbReference>
<dbReference type="PANTHER" id="PTHR28208:SF1">
    <property type="entry name" value="FILAMENT ORGANIZATION PROTEIN APP1-LIKE, PUTATIVE (AFU_ORTHOLOGUE AFUA_1G06650)-RELATED"/>
    <property type="match status" value="1"/>
</dbReference>
<dbReference type="Pfam" id="PF09949">
    <property type="entry name" value="APP1_cat"/>
    <property type="match status" value="1"/>
</dbReference>
<dbReference type="InterPro" id="IPR052935">
    <property type="entry name" value="Mg2+_PAP"/>
</dbReference>
<keyword evidence="1" id="KW-0732">Signal</keyword>
<evidence type="ECO:0000313" key="3">
    <source>
        <dbReference type="EMBL" id="KAF7291006.1"/>
    </source>
</evidence>
<feature type="domain" description="Phosphatidate phosphatase APP1 catalytic" evidence="2">
    <location>
        <begin position="173"/>
        <end position="327"/>
    </location>
</feature>
<dbReference type="AlphaFoldDB" id="A0A8H6S1J1"/>
<dbReference type="Proteomes" id="UP000613580">
    <property type="component" value="Unassembled WGS sequence"/>
</dbReference>
<comment type="caution">
    <text evidence="3">The sequence shown here is derived from an EMBL/GenBank/DDBJ whole genome shotgun (WGS) entry which is preliminary data.</text>
</comment>
<dbReference type="GO" id="GO:0030479">
    <property type="term" value="C:actin cortical patch"/>
    <property type="evidence" value="ECO:0007669"/>
    <property type="project" value="TreeGrafter"/>
</dbReference>
<name>A0A8H6S1J1_MYCCL</name>
<evidence type="ECO:0000256" key="1">
    <source>
        <dbReference type="SAM" id="SignalP"/>
    </source>
</evidence>
<reference evidence="3" key="1">
    <citation type="submission" date="2020-05" db="EMBL/GenBank/DDBJ databases">
        <title>Mycena genomes resolve the evolution of fungal bioluminescence.</title>
        <authorList>
            <person name="Tsai I.J."/>
        </authorList>
    </citation>
    <scope>NUCLEOTIDE SEQUENCE</scope>
    <source>
        <strain evidence="3">110903Hualien_Pintung</strain>
    </source>
</reference>
<proteinExistence type="predicted"/>